<organism evidence="3">
    <name type="scientific">uncultured Caudovirales phage</name>
    <dbReference type="NCBI Taxonomy" id="2100421"/>
    <lineage>
        <taxon>Viruses</taxon>
        <taxon>Duplodnaviria</taxon>
        <taxon>Heunggongvirae</taxon>
        <taxon>Uroviricota</taxon>
        <taxon>Caudoviricetes</taxon>
        <taxon>Peduoviridae</taxon>
        <taxon>Maltschvirus</taxon>
        <taxon>Maltschvirus maltsch</taxon>
    </lineage>
</organism>
<sequence length="61" mass="6819">MAQYKVNTGIEYLGKRAEIDDIVSDLPPKAIKWLRESGAIELVGGKEEPTEEVEETLEVTE</sequence>
<evidence type="ECO:0000313" key="2">
    <source>
        <dbReference type="EMBL" id="CAB4169454.1"/>
    </source>
</evidence>
<evidence type="ECO:0000313" key="1">
    <source>
        <dbReference type="EMBL" id="CAB4144710.1"/>
    </source>
</evidence>
<evidence type="ECO:0000313" key="3">
    <source>
        <dbReference type="EMBL" id="CAB4195781.1"/>
    </source>
</evidence>
<gene>
    <name evidence="3" type="ORF">UFOVP1296_35</name>
    <name evidence="1" type="ORF">UFOVP471_59</name>
    <name evidence="2" type="ORF">UFOVP890_35</name>
</gene>
<dbReference type="EMBL" id="LR796845">
    <property type="protein sequence ID" value="CAB4169454.1"/>
    <property type="molecule type" value="Genomic_DNA"/>
</dbReference>
<reference evidence="3" key="1">
    <citation type="submission" date="2020-05" db="EMBL/GenBank/DDBJ databases">
        <authorList>
            <person name="Chiriac C."/>
            <person name="Salcher M."/>
            <person name="Ghai R."/>
            <person name="Kavagutti S V."/>
        </authorList>
    </citation>
    <scope>NUCLEOTIDE SEQUENCE</scope>
</reference>
<protein>
    <submittedName>
        <fullName evidence="3">Uncharacterized protein</fullName>
    </submittedName>
</protein>
<dbReference type="EMBL" id="LR797240">
    <property type="protein sequence ID" value="CAB4195781.1"/>
    <property type="molecule type" value="Genomic_DNA"/>
</dbReference>
<accession>A0A6J5RQ57</accession>
<proteinExistence type="predicted"/>
<dbReference type="EMBL" id="LR796438">
    <property type="protein sequence ID" value="CAB4144710.1"/>
    <property type="molecule type" value="Genomic_DNA"/>
</dbReference>
<name>A0A6J5RQ57_9CAUD</name>